<evidence type="ECO:0000256" key="1">
    <source>
        <dbReference type="SAM" id="Phobius"/>
    </source>
</evidence>
<evidence type="ECO:0000313" key="3">
    <source>
        <dbReference type="Proteomes" id="UP000260680"/>
    </source>
</evidence>
<dbReference type="EMBL" id="QOHO01000108">
    <property type="protein sequence ID" value="RFZ75983.1"/>
    <property type="molecule type" value="Genomic_DNA"/>
</dbReference>
<reference evidence="2 3" key="1">
    <citation type="submission" date="2018-07" db="EMBL/GenBank/DDBJ databases">
        <title>New species, Clostridium PI-S10-A1B.</title>
        <authorList>
            <person name="Krishna G."/>
            <person name="Summeta K."/>
            <person name="Shikha S."/>
            <person name="Prabhu P.B."/>
            <person name="Suresh K."/>
        </authorList>
    </citation>
    <scope>NUCLEOTIDE SEQUENCE [LARGE SCALE GENOMIC DNA]</scope>
    <source>
        <strain evidence="2 3">PI-S10-A1B</strain>
    </source>
</reference>
<dbReference type="AlphaFoldDB" id="A0A3E2N4R1"/>
<keyword evidence="1" id="KW-1133">Transmembrane helix</keyword>
<gene>
    <name evidence="2" type="ORF">DS742_26075</name>
</gene>
<keyword evidence="1" id="KW-0472">Membrane</keyword>
<protein>
    <submittedName>
        <fullName evidence="2">Uncharacterized protein</fullName>
    </submittedName>
</protein>
<name>A0A3E2N4R1_9FIRM</name>
<sequence>MIKWKYLFSVISISIMLIFAIFFFGGIMPQTTLNGVVEQNIKPKREFKTIMNGKYQTEYSNWFADNFPFRTYIVKIYDEIMFNTESIVNGVKAGKNGNLFGEYFTKQSLIGTLDKIQVDNYARNLKFIQDKLEERGKDLIYIITPSKAEVLPEDLPWNYRAAYYSLNETANIIIK</sequence>
<accession>A0A3E2N4R1</accession>
<feature type="transmembrane region" description="Helical" evidence="1">
    <location>
        <begin position="7"/>
        <end position="28"/>
    </location>
</feature>
<comment type="caution">
    <text evidence="2">The sequence shown here is derived from an EMBL/GenBank/DDBJ whole genome shotgun (WGS) entry which is preliminary data.</text>
</comment>
<evidence type="ECO:0000313" key="2">
    <source>
        <dbReference type="EMBL" id="RFZ75983.1"/>
    </source>
</evidence>
<organism evidence="2 3">
    <name type="scientific">Lacrimispora amygdalina</name>
    <dbReference type="NCBI Taxonomy" id="253257"/>
    <lineage>
        <taxon>Bacteria</taxon>
        <taxon>Bacillati</taxon>
        <taxon>Bacillota</taxon>
        <taxon>Clostridia</taxon>
        <taxon>Lachnospirales</taxon>
        <taxon>Lachnospiraceae</taxon>
        <taxon>Lacrimispora</taxon>
    </lineage>
</organism>
<keyword evidence="1" id="KW-0812">Transmembrane</keyword>
<dbReference type="Proteomes" id="UP000260680">
    <property type="component" value="Unassembled WGS sequence"/>
</dbReference>
<proteinExistence type="predicted"/>